<accession>A0ACD1I9N0</accession>
<evidence type="ECO:0000313" key="2">
    <source>
        <dbReference type="Proteomes" id="UP000249748"/>
    </source>
</evidence>
<evidence type="ECO:0000313" key="1">
    <source>
        <dbReference type="EMBL" id="RAK86937.1"/>
    </source>
</evidence>
<reference evidence="1" key="1">
    <citation type="submission" date="2018-02" db="EMBL/GenBank/DDBJ databases">
        <title>The genomes of Aspergillus section Nigri reveals drivers in fungal speciation.</title>
        <authorList>
            <consortium name="DOE Joint Genome Institute"/>
            <person name="Vesth T.C."/>
            <person name="Nybo J."/>
            <person name="Theobald S."/>
            <person name="Brandl J."/>
            <person name="Frisvad J.C."/>
            <person name="Nielsen K.F."/>
            <person name="Lyhne E.K."/>
            <person name="Kogle M.E."/>
            <person name="Kuo A."/>
            <person name="Riley R."/>
            <person name="Clum A."/>
            <person name="Nolan M."/>
            <person name="Lipzen A."/>
            <person name="Salamov A."/>
            <person name="Henrissat B."/>
            <person name="Wiebenga A."/>
            <person name="De vries R.P."/>
            <person name="Grigoriev I.V."/>
            <person name="Mortensen U.H."/>
            <person name="Andersen M.R."/>
            <person name="Baker S.E."/>
        </authorList>
    </citation>
    <scope>NUCLEOTIDE SEQUENCE</scope>
    <source>
        <strain evidence="1">CBS 115574</strain>
    </source>
</reference>
<organism evidence="1 2">
    <name type="scientific">Aspergillus costaricaensis CBS 115574</name>
    <dbReference type="NCBI Taxonomy" id="1448317"/>
    <lineage>
        <taxon>Eukaryota</taxon>
        <taxon>Fungi</taxon>
        <taxon>Dikarya</taxon>
        <taxon>Ascomycota</taxon>
        <taxon>Pezizomycotina</taxon>
        <taxon>Eurotiomycetes</taxon>
        <taxon>Eurotiomycetidae</taxon>
        <taxon>Eurotiales</taxon>
        <taxon>Aspergillaceae</taxon>
        <taxon>Aspergillus</taxon>
        <taxon>Aspergillus subgen. Circumdati</taxon>
    </lineage>
</organism>
<proteinExistence type="predicted"/>
<gene>
    <name evidence="1" type="ORF">BO79DRAFT_219431</name>
</gene>
<sequence>MERLPTEILEMIGTFVDDKPTQRALTETSVEFHTLFTPRLYSPITLPSIWTPVQFDLIRRLCSSPELASLVHHFAFRIRGYDNYGKDELPQRRKEYKPFIDELVAALCELGCDEWVWWDGLESLSKDAWACATLIKLTRLTTLKIALENNDFSDLTETYLARIWRSAAFRPQPPVHAAPFQCLKDLFLFQNRRQISAQTLLTSQHILYPLCFPALNHVSVCGHFNSWDYEQDLEKCLRHDKLMITNCPVKEVTIWLSIYSNTVIQWFRQSINLERLNLVISQVKRKPPRITVTDYSRQVLLMVKDTLKSLSIRLDERLRQGLRVKGLECDRLKMSIFPWSSLKDLCALEHLTIPHVNLTGLSDQRTYEGHPKFLIDHFPASLKTLKITDIGFHYITALLLDVVGLVKQRTSMPSLLHLRGWHPQ</sequence>
<name>A0ACD1I9N0_9EURO</name>
<dbReference type="EMBL" id="KZ824557">
    <property type="protein sequence ID" value="RAK86937.1"/>
    <property type="molecule type" value="Genomic_DNA"/>
</dbReference>
<dbReference type="Proteomes" id="UP000249748">
    <property type="component" value="Unassembled WGS sequence"/>
</dbReference>
<keyword evidence="2" id="KW-1185">Reference proteome</keyword>
<protein>
    <submittedName>
        <fullName evidence="1">Uncharacterized protein</fullName>
    </submittedName>
</protein>